<keyword evidence="2" id="KW-1185">Reference proteome</keyword>
<organism evidence="2 3">
    <name type="scientific">Ascaris lumbricoides</name>
    <name type="common">Giant roundworm</name>
    <dbReference type="NCBI Taxonomy" id="6252"/>
    <lineage>
        <taxon>Eukaryota</taxon>
        <taxon>Metazoa</taxon>
        <taxon>Ecdysozoa</taxon>
        <taxon>Nematoda</taxon>
        <taxon>Chromadorea</taxon>
        <taxon>Rhabditida</taxon>
        <taxon>Spirurina</taxon>
        <taxon>Ascaridomorpha</taxon>
        <taxon>Ascaridoidea</taxon>
        <taxon>Ascarididae</taxon>
        <taxon>Ascaris</taxon>
    </lineage>
</organism>
<keyword evidence="1" id="KW-0732">Signal</keyword>
<protein>
    <submittedName>
        <fullName evidence="3">Uncharacterized protein</fullName>
    </submittedName>
</protein>
<dbReference type="AlphaFoldDB" id="A0A9J2PP83"/>
<feature type="chain" id="PRO_5039941607" evidence="1">
    <location>
        <begin position="22"/>
        <end position="96"/>
    </location>
</feature>
<sequence>MNVAFCCSLSLFVTLWCPIGSVENFPQDDRLMQKRFQSLALLRNGRLYLAEENGRSKGKRTEIDEVLEANGPFDEHFYWQIQPYGTRRFYLPSWIF</sequence>
<feature type="signal peptide" evidence="1">
    <location>
        <begin position="1"/>
        <end position="21"/>
    </location>
</feature>
<dbReference type="Proteomes" id="UP000036681">
    <property type="component" value="Unplaced"/>
</dbReference>
<reference evidence="3" key="1">
    <citation type="submission" date="2023-03" db="UniProtKB">
        <authorList>
            <consortium name="WormBaseParasite"/>
        </authorList>
    </citation>
    <scope>IDENTIFICATION</scope>
</reference>
<accession>A0A9J2PP83</accession>
<evidence type="ECO:0000313" key="2">
    <source>
        <dbReference type="Proteomes" id="UP000036681"/>
    </source>
</evidence>
<proteinExistence type="predicted"/>
<name>A0A9J2PP83_ASCLU</name>
<evidence type="ECO:0000313" key="3">
    <source>
        <dbReference type="WBParaSite" id="ALUE_0001178201-mRNA-1"/>
    </source>
</evidence>
<evidence type="ECO:0000256" key="1">
    <source>
        <dbReference type="SAM" id="SignalP"/>
    </source>
</evidence>
<dbReference type="WBParaSite" id="ALUE_0001178201-mRNA-1">
    <property type="protein sequence ID" value="ALUE_0001178201-mRNA-1"/>
    <property type="gene ID" value="ALUE_0001178201"/>
</dbReference>